<dbReference type="OrthoDB" id="3558762at2759"/>
<feature type="region of interest" description="Disordered" evidence="2">
    <location>
        <begin position="1"/>
        <end position="47"/>
    </location>
</feature>
<keyword evidence="4" id="KW-1185">Reference proteome</keyword>
<evidence type="ECO:0000313" key="4">
    <source>
        <dbReference type="Proteomes" id="UP000554235"/>
    </source>
</evidence>
<organism evidence="3 4">
    <name type="scientific">Fusarium albosuccineum</name>
    <dbReference type="NCBI Taxonomy" id="1237068"/>
    <lineage>
        <taxon>Eukaryota</taxon>
        <taxon>Fungi</taxon>
        <taxon>Dikarya</taxon>
        <taxon>Ascomycota</taxon>
        <taxon>Pezizomycotina</taxon>
        <taxon>Sordariomycetes</taxon>
        <taxon>Hypocreomycetidae</taxon>
        <taxon>Hypocreales</taxon>
        <taxon>Nectriaceae</taxon>
        <taxon>Fusarium</taxon>
        <taxon>Fusarium decemcellulare species complex</taxon>
    </lineage>
</organism>
<dbReference type="AlphaFoldDB" id="A0A8H4L5L6"/>
<evidence type="ECO:0000313" key="3">
    <source>
        <dbReference type="EMBL" id="KAF4462057.1"/>
    </source>
</evidence>
<gene>
    <name evidence="3" type="ORF">FALBO_11133</name>
</gene>
<comment type="caution">
    <text evidence="3">The sequence shown here is derived from an EMBL/GenBank/DDBJ whole genome shotgun (WGS) entry which is preliminary data.</text>
</comment>
<keyword evidence="1" id="KW-0175">Coiled coil</keyword>
<sequence>MAARPSESYQPTSGSGGVARLPRHLEARGGSSSRTASSSSQSSFSPQTNIQYEASIMSDDSYQKVADALMSLRYELRDMSERLQDLIDLRKRLSHRAKKVNDAEYEQALNSPSMLVLYQVYKDAHDHATSCKRAVDERMREFSNKFTRATEEDQLEVYALQEIWVKASIDTAEKRLNYLQQYPYVYKDKQSINGHIEAAANLMDSALKGLRQVERNKEILYGKLSRAAPHGVY</sequence>
<name>A0A8H4L5L6_9HYPO</name>
<reference evidence="3 4" key="1">
    <citation type="submission" date="2020-01" db="EMBL/GenBank/DDBJ databases">
        <title>Identification and distribution of gene clusters putatively required for synthesis of sphingolipid metabolism inhibitors in phylogenetically diverse species of the filamentous fungus Fusarium.</title>
        <authorList>
            <person name="Kim H.-S."/>
            <person name="Busman M."/>
            <person name="Brown D.W."/>
            <person name="Divon H."/>
            <person name="Uhlig S."/>
            <person name="Proctor R.H."/>
        </authorList>
    </citation>
    <scope>NUCLEOTIDE SEQUENCE [LARGE SCALE GENOMIC DNA]</scope>
    <source>
        <strain evidence="3 4">NRRL 20459</strain>
    </source>
</reference>
<dbReference type="Proteomes" id="UP000554235">
    <property type="component" value="Unassembled WGS sequence"/>
</dbReference>
<accession>A0A8H4L5L6</accession>
<protein>
    <submittedName>
        <fullName evidence="3">Uncharacterized protein</fullName>
    </submittedName>
</protein>
<proteinExistence type="predicted"/>
<feature type="compositionally biased region" description="Low complexity" evidence="2">
    <location>
        <begin position="31"/>
        <end position="45"/>
    </location>
</feature>
<evidence type="ECO:0000256" key="2">
    <source>
        <dbReference type="SAM" id="MobiDB-lite"/>
    </source>
</evidence>
<evidence type="ECO:0000256" key="1">
    <source>
        <dbReference type="SAM" id="Coils"/>
    </source>
</evidence>
<feature type="coiled-coil region" evidence="1">
    <location>
        <begin position="69"/>
        <end position="96"/>
    </location>
</feature>
<dbReference type="EMBL" id="JAADYS010001598">
    <property type="protein sequence ID" value="KAF4462057.1"/>
    <property type="molecule type" value="Genomic_DNA"/>
</dbReference>